<dbReference type="Pfam" id="PF00356">
    <property type="entry name" value="LacI"/>
    <property type="match status" value="1"/>
</dbReference>
<dbReference type="Gene3D" id="1.10.260.40">
    <property type="entry name" value="lambda repressor-like DNA-binding domains"/>
    <property type="match status" value="1"/>
</dbReference>
<evidence type="ECO:0000256" key="1">
    <source>
        <dbReference type="ARBA" id="ARBA00023015"/>
    </source>
</evidence>
<dbReference type="RefSeq" id="WP_123215998.1">
    <property type="nucleotide sequence ID" value="NZ_RJTM01000072.1"/>
</dbReference>
<dbReference type="PANTHER" id="PTHR30146:SF109">
    <property type="entry name" value="HTH-TYPE TRANSCRIPTIONAL REGULATOR GALS"/>
    <property type="match status" value="1"/>
</dbReference>
<keyword evidence="3" id="KW-0804">Transcription</keyword>
<keyword evidence="6" id="KW-1185">Reference proteome</keyword>
<dbReference type="GO" id="GO:0003700">
    <property type="term" value="F:DNA-binding transcription factor activity"/>
    <property type="evidence" value="ECO:0007669"/>
    <property type="project" value="TreeGrafter"/>
</dbReference>
<evidence type="ECO:0000313" key="6">
    <source>
        <dbReference type="Proteomes" id="UP000267469"/>
    </source>
</evidence>
<dbReference type="GO" id="GO:0000976">
    <property type="term" value="F:transcription cis-regulatory region binding"/>
    <property type="evidence" value="ECO:0007669"/>
    <property type="project" value="TreeGrafter"/>
</dbReference>
<proteinExistence type="predicted"/>
<name>A0A3N0EHK1_SINP1</name>
<evidence type="ECO:0000256" key="3">
    <source>
        <dbReference type="ARBA" id="ARBA00023163"/>
    </source>
</evidence>
<accession>A0A3N0EHK1</accession>
<evidence type="ECO:0000313" key="5">
    <source>
        <dbReference type="EMBL" id="RNL87264.1"/>
    </source>
</evidence>
<evidence type="ECO:0000256" key="2">
    <source>
        <dbReference type="ARBA" id="ARBA00023125"/>
    </source>
</evidence>
<dbReference type="SUPFAM" id="SSF53822">
    <property type="entry name" value="Periplasmic binding protein-like I"/>
    <property type="match status" value="1"/>
</dbReference>
<keyword evidence="2" id="KW-0238">DNA-binding</keyword>
<comment type="caution">
    <text evidence="5">The sequence shown here is derived from an EMBL/GenBank/DDBJ whole genome shotgun (WGS) entry which is preliminary data.</text>
</comment>
<dbReference type="CDD" id="cd01392">
    <property type="entry name" value="HTH_LacI"/>
    <property type="match status" value="1"/>
</dbReference>
<dbReference type="Proteomes" id="UP000267469">
    <property type="component" value="Unassembled WGS sequence"/>
</dbReference>
<protein>
    <submittedName>
        <fullName evidence="5">LacI family transcriptional regulator</fullName>
    </submittedName>
</protein>
<organism evidence="5 6">
    <name type="scientific">Sinomicrobium pectinilyticum</name>
    <dbReference type="NCBI Taxonomy" id="1084421"/>
    <lineage>
        <taxon>Bacteria</taxon>
        <taxon>Pseudomonadati</taxon>
        <taxon>Bacteroidota</taxon>
        <taxon>Flavobacteriia</taxon>
        <taxon>Flavobacteriales</taxon>
        <taxon>Flavobacteriaceae</taxon>
        <taxon>Sinomicrobium</taxon>
    </lineage>
</organism>
<sequence length="348" mass="39809">MTSKPRPKLKDIAKELHVSPTTVSFVLNGKGKEKNISDVVIKKIEDYIKEIGYQPHTIAQSLRTGRSRILVLMVEDISNPFFSRIARIIEDIAHTKGYKIVFCSNENDDLRSRELIKFFLERSIDGFFIVPSAGIRSTIQSLIDHNIPVVLFDRYFEGLPVSHVIIDNEKAAYDATAHLIKNNFKKIVFLTTDSEQTQMLNRQQGYEKAIKQVGYKPYLLKLPFTNVTAVNIQKAFLEKFETISEIDSIFFSTNYLTKGGIEFLKKTDPQLIHKLGIVTFDDNDFFNIYTPTITAVSQPLEKIGRAMMKIMLDILQRKKGQAEIQHKIFPAELIVRESSGPKLHKENI</sequence>
<feature type="domain" description="HTH lacI-type" evidence="4">
    <location>
        <begin position="7"/>
        <end position="64"/>
    </location>
</feature>
<dbReference type="InterPro" id="IPR028082">
    <property type="entry name" value="Peripla_BP_I"/>
</dbReference>
<dbReference type="PROSITE" id="PS50932">
    <property type="entry name" value="HTH_LACI_2"/>
    <property type="match status" value="1"/>
</dbReference>
<dbReference type="EMBL" id="RJTM01000072">
    <property type="protein sequence ID" value="RNL87264.1"/>
    <property type="molecule type" value="Genomic_DNA"/>
</dbReference>
<dbReference type="InterPro" id="IPR000843">
    <property type="entry name" value="HTH_LacI"/>
</dbReference>
<reference evidence="5 6" key="1">
    <citation type="submission" date="2018-10" db="EMBL/GenBank/DDBJ databases">
        <title>Sinomicrobium pectinilyticum sp. nov., a pectinase-producing bacterium isolated from alkaline and saline soil, and emended description of the genus Sinomicrobium.</title>
        <authorList>
            <person name="Cheng B."/>
            <person name="Li C."/>
            <person name="Lai Q."/>
            <person name="Du M."/>
            <person name="Shao Z."/>
            <person name="Xu P."/>
            <person name="Yang C."/>
        </authorList>
    </citation>
    <scope>NUCLEOTIDE SEQUENCE [LARGE SCALE GENOMIC DNA]</scope>
    <source>
        <strain evidence="5 6">5DNS001</strain>
    </source>
</reference>
<dbReference type="OrthoDB" id="9803256at2"/>
<dbReference type="PANTHER" id="PTHR30146">
    <property type="entry name" value="LACI-RELATED TRANSCRIPTIONAL REPRESSOR"/>
    <property type="match status" value="1"/>
</dbReference>
<gene>
    <name evidence="5" type="ORF">ED312_10690</name>
</gene>
<evidence type="ECO:0000259" key="4">
    <source>
        <dbReference type="PROSITE" id="PS50932"/>
    </source>
</evidence>
<dbReference type="Pfam" id="PF00532">
    <property type="entry name" value="Peripla_BP_1"/>
    <property type="match status" value="1"/>
</dbReference>
<dbReference type="Gene3D" id="3.40.50.2300">
    <property type="match status" value="2"/>
</dbReference>
<dbReference type="SMART" id="SM00354">
    <property type="entry name" value="HTH_LACI"/>
    <property type="match status" value="1"/>
</dbReference>
<dbReference type="SUPFAM" id="SSF47413">
    <property type="entry name" value="lambda repressor-like DNA-binding domains"/>
    <property type="match status" value="1"/>
</dbReference>
<dbReference type="InterPro" id="IPR001761">
    <property type="entry name" value="Peripla_BP/Lac1_sug-bd_dom"/>
</dbReference>
<dbReference type="AlphaFoldDB" id="A0A3N0EHK1"/>
<keyword evidence="1" id="KW-0805">Transcription regulation</keyword>
<dbReference type="InterPro" id="IPR010982">
    <property type="entry name" value="Lambda_DNA-bd_dom_sf"/>
</dbReference>